<reference evidence="1 2" key="1">
    <citation type="submission" date="2023-07" db="EMBL/GenBank/DDBJ databases">
        <title>Sequencing the genomes of 1000 actinobacteria strains.</title>
        <authorList>
            <person name="Klenk H.-P."/>
        </authorList>
    </citation>
    <scope>NUCLEOTIDE SEQUENCE [LARGE SCALE GENOMIC DNA]</scope>
    <source>
        <strain evidence="1 2">DSM 17163</strain>
    </source>
</reference>
<evidence type="ECO:0008006" key="3">
    <source>
        <dbReference type="Google" id="ProtNLM"/>
    </source>
</evidence>
<dbReference type="EMBL" id="JAUSQX010000001">
    <property type="protein sequence ID" value="MDP9806019.1"/>
    <property type="molecule type" value="Genomic_DNA"/>
</dbReference>
<dbReference type="RefSeq" id="WP_307682264.1">
    <property type="nucleotide sequence ID" value="NZ_JAUSQX010000001.1"/>
</dbReference>
<dbReference type="Proteomes" id="UP001243212">
    <property type="component" value="Unassembled WGS sequence"/>
</dbReference>
<organism evidence="1 2">
    <name type="scientific">Trueperella bonasi</name>
    <dbReference type="NCBI Taxonomy" id="312286"/>
    <lineage>
        <taxon>Bacteria</taxon>
        <taxon>Bacillati</taxon>
        <taxon>Actinomycetota</taxon>
        <taxon>Actinomycetes</taxon>
        <taxon>Actinomycetales</taxon>
        <taxon>Actinomycetaceae</taxon>
        <taxon>Trueperella</taxon>
    </lineage>
</organism>
<gene>
    <name evidence="1" type="ORF">J2S70_000601</name>
</gene>
<keyword evidence="2" id="KW-1185">Reference proteome</keyword>
<sequence length="77" mass="8355">MRRTYRSLTLILLSVLIIFGVAPVSQASTISAGYPVSLLARRSDNTLYSYGGGTTGYLSYGRQVGHGWGGFNYGFQN</sequence>
<protein>
    <recommendedName>
        <fullName evidence="3">Lactococcin 972 family bacteriocin</fullName>
    </recommendedName>
</protein>
<accession>A0ABT9NF53</accession>
<evidence type="ECO:0000313" key="1">
    <source>
        <dbReference type="EMBL" id="MDP9806019.1"/>
    </source>
</evidence>
<proteinExistence type="predicted"/>
<comment type="caution">
    <text evidence="1">The sequence shown here is derived from an EMBL/GenBank/DDBJ whole genome shotgun (WGS) entry which is preliminary data.</text>
</comment>
<evidence type="ECO:0000313" key="2">
    <source>
        <dbReference type="Proteomes" id="UP001243212"/>
    </source>
</evidence>
<name>A0ABT9NF53_9ACTO</name>